<dbReference type="AlphaFoldDB" id="A0A5B7D5N6"/>
<sequence>MWKAVFVPGATMEQLKHQPVTTSCSVSPLNFSFLPSLPPGLRQSRAFPVGSPDGPLARHSEQSLCKVFQTVCSHIRSPGLVPRVL</sequence>
<gene>
    <name evidence="1" type="ORF">E2C01_009013</name>
</gene>
<keyword evidence="2" id="KW-1185">Reference proteome</keyword>
<name>A0A5B7D5N6_PORTR</name>
<evidence type="ECO:0000313" key="1">
    <source>
        <dbReference type="EMBL" id="MPC16193.1"/>
    </source>
</evidence>
<organism evidence="1 2">
    <name type="scientific">Portunus trituberculatus</name>
    <name type="common">Swimming crab</name>
    <name type="synonym">Neptunus trituberculatus</name>
    <dbReference type="NCBI Taxonomy" id="210409"/>
    <lineage>
        <taxon>Eukaryota</taxon>
        <taxon>Metazoa</taxon>
        <taxon>Ecdysozoa</taxon>
        <taxon>Arthropoda</taxon>
        <taxon>Crustacea</taxon>
        <taxon>Multicrustacea</taxon>
        <taxon>Malacostraca</taxon>
        <taxon>Eumalacostraca</taxon>
        <taxon>Eucarida</taxon>
        <taxon>Decapoda</taxon>
        <taxon>Pleocyemata</taxon>
        <taxon>Brachyura</taxon>
        <taxon>Eubrachyura</taxon>
        <taxon>Portunoidea</taxon>
        <taxon>Portunidae</taxon>
        <taxon>Portuninae</taxon>
        <taxon>Portunus</taxon>
    </lineage>
</organism>
<proteinExistence type="predicted"/>
<dbReference type="EMBL" id="VSRR010000485">
    <property type="protein sequence ID" value="MPC16193.1"/>
    <property type="molecule type" value="Genomic_DNA"/>
</dbReference>
<dbReference type="Proteomes" id="UP000324222">
    <property type="component" value="Unassembled WGS sequence"/>
</dbReference>
<comment type="caution">
    <text evidence="1">The sequence shown here is derived from an EMBL/GenBank/DDBJ whole genome shotgun (WGS) entry which is preliminary data.</text>
</comment>
<accession>A0A5B7D5N6</accession>
<evidence type="ECO:0000313" key="2">
    <source>
        <dbReference type="Proteomes" id="UP000324222"/>
    </source>
</evidence>
<protein>
    <submittedName>
        <fullName evidence="1">Uncharacterized protein</fullName>
    </submittedName>
</protein>
<reference evidence="1 2" key="1">
    <citation type="submission" date="2019-05" db="EMBL/GenBank/DDBJ databases">
        <title>Another draft genome of Portunus trituberculatus and its Hox gene families provides insights of decapod evolution.</title>
        <authorList>
            <person name="Jeong J.-H."/>
            <person name="Song I."/>
            <person name="Kim S."/>
            <person name="Choi T."/>
            <person name="Kim D."/>
            <person name="Ryu S."/>
            <person name="Kim W."/>
        </authorList>
    </citation>
    <scope>NUCLEOTIDE SEQUENCE [LARGE SCALE GENOMIC DNA]</scope>
    <source>
        <tissue evidence="1">Muscle</tissue>
    </source>
</reference>